<evidence type="ECO:0000313" key="14">
    <source>
        <dbReference type="Proteomes" id="UP000316621"/>
    </source>
</evidence>
<feature type="coiled-coil region" evidence="10">
    <location>
        <begin position="194"/>
        <end position="224"/>
    </location>
</feature>
<feature type="domain" description="HSF-type DNA-binding" evidence="12">
    <location>
        <begin position="69"/>
        <end position="93"/>
    </location>
</feature>
<keyword evidence="4" id="KW-0805">Transcription regulation</keyword>
<evidence type="ECO:0000256" key="9">
    <source>
        <dbReference type="RuleBase" id="RU004020"/>
    </source>
</evidence>
<evidence type="ECO:0000256" key="1">
    <source>
        <dbReference type="ARBA" id="ARBA00004123"/>
    </source>
</evidence>
<dbReference type="GO" id="GO:0000978">
    <property type="term" value="F:RNA polymerase II cis-regulatory region sequence-specific DNA binding"/>
    <property type="evidence" value="ECO:0007669"/>
    <property type="project" value="TreeGrafter"/>
</dbReference>
<dbReference type="InterPro" id="IPR036390">
    <property type="entry name" value="WH_DNA-bd_sf"/>
</dbReference>
<dbReference type="FunFam" id="1.10.10.10:FF:000037">
    <property type="entry name" value="Heat stress transcription factor B-4"/>
    <property type="match status" value="1"/>
</dbReference>
<feature type="region of interest" description="Disordered" evidence="11">
    <location>
        <begin position="1"/>
        <end position="26"/>
    </location>
</feature>
<evidence type="ECO:0000256" key="4">
    <source>
        <dbReference type="ARBA" id="ARBA00023015"/>
    </source>
</evidence>
<dbReference type="EMBL" id="CM010722">
    <property type="protein sequence ID" value="RZC72926.1"/>
    <property type="molecule type" value="Genomic_DNA"/>
</dbReference>
<dbReference type="SMART" id="SM00415">
    <property type="entry name" value="HSF"/>
    <property type="match status" value="1"/>
</dbReference>
<dbReference type="OMA" id="FMARSSP"/>
<keyword evidence="3" id="KW-0597">Phosphoprotein</keyword>
<organism evidence="13 14">
    <name type="scientific">Papaver somniferum</name>
    <name type="common">Opium poppy</name>
    <dbReference type="NCBI Taxonomy" id="3469"/>
    <lineage>
        <taxon>Eukaryota</taxon>
        <taxon>Viridiplantae</taxon>
        <taxon>Streptophyta</taxon>
        <taxon>Embryophyta</taxon>
        <taxon>Tracheophyta</taxon>
        <taxon>Spermatophyta</taxon>
        <taxon>Magnoliopsida</taxon>
        <taxon>Ranunculales</taxon>
        <taxon>Papaveraceae</taxon>
        <taxon>Papaveroideae</taxon>
        <taxon>Papaver</taxon>
    </lineage>
</organism>
<evidence type="ECO:0000256" key="3">
    <source>
        <dbReference type="ARBA" id="ARBA00022553"/>
    </source>
</evidence>
<evidence type="ECO:0000256" key="6">
    <source>
        <dbReference type="ARBA" id="ARBA00023125"/>
    </source>
</evidence>
<dbReference type="AlphaFoldDB" id="A0A4Y7KJ91"/>
<dbReference type="STRING" id="3469.A0A4Y7KJ91"/>
<feature type="compositionally biased region" description="Low complexity" evidence="11">
    <location>
        <begin position="13"/>
        <end position="26"/>
    </location>
</feature>
<keyword evidence="6" id="KW-0238">DNA-binding</keyword>
<feature type="compositionally biased region" description="Polar residues" evidence="11">
    <location>
        <begin position="1"/>
        <end position="12"/>
    </location>
</feature>
<dbReference type="Gene3D" id="1.10.10.10">
    <property type="entry name" value="Winged helix-like DNA-binding domain superfamily/Winged helix DNA-binding domain"/>
    <property type="match status" value="1"/>
</dbReference>
<dbReference type="InterPro" id="IPR036388">
    <property type="entry name" value="WH-like_DNA-bd_sf"/>
</dbReference>
<dbReference type="PROSITE" id="PS00434">
    <property type="entry name" value="HSF_DOMAIN"/>
    <property type="match status" value="1"/>
</dbReference>
<dbReference type="GO" id="GO:0003700">
    <property type="term" value="F:DNA-binding transcription factor activity"/>
    <property type="evidence" value="ECO:0007669"/>
    <property type="project" value="InterPro"/>
</dbReference>
<dbReference type="Pfam" id="PF00447">
    <property type="entry name" value="HSF_DNA-bind"/>
    <property type="match status" value="1"/>
</dbReference>
<dbReference type="Proteomes" id="UP000316621">
    <property type="component" value="Chromosome 8"/>
</dbReference>
<feature type="compositionally biased region" description="Basic and acidic residues" evidence="11">
    <location>
        <begin position="324"/>
        <end position="342"/>
    </location>
</feature>
<dbReference type="GO" id="GO:0005634">
    <property type="term" value="C:nucleus"/>
    <property type="evidence" value="ECO:0007669"/>
    <property type="project" value="UniProtKB-SubCell"/>
</dbReference>
<dbReference type="OrthoDB" id="60033at2759"/>
<dbReference type="InterPro" id="IPR000232">
    <property type="entry name" value="HSF_DNA-bd"/>
</dbReference>
<feature type="region of interest" description="Disordered" evidence="11">
    <location>
        <begin position="147"/>
        <end position="170"/>
    </location>
</feature>
<dbReference type="GO" id="GO:0006357">
    <property type="term" value="P:regulation of transcription by RNA polymerase II"/>
    <property type="evidence" value="ECO:0007669"/>
    <property type="project" value="TreeGrafter"/>
</dbReference>
<keyword evidence="14" id="KW-1185">Reference proteome</keyword>
<accession>A0A4Y7KJ91</accession>
<evidence type="ECO:0000256" key="11">
    <source>
        <dbReference type="SAM" id="MobiDB-lite"/>
    </source>
</evidence>
<comment type="similarity">
    <text evidence="9">Belongs to the HSF family.</text>
</comment>
<comment type="subunit">
    <text evidence="2">Homotrimer.</text>
</comment>
<evidence type="ECO:0000313" key="13">
    <source>
        <dbReference type="EMBL" id="RZC72926.1"/>
    </source>
</evidence>
<keyword evidence="8" id="KW-0539">Nucleus</keyword>
<evidence type="ECO:0000259" key="12">
    <source>
        <dbReference type="PROSITE" id="PS00434"/>
    </source>
</evidence>
<sequence>MVEPQQQNGETESLSQQQQSQQKSSLPTPFLTKTYQLVEDTTVDDIISWNEDGTTFIVWRPAEFARDLLPKFFKHNNFSSFVRQLNTYGFRKIVPDRWEFCNDCFKRGEKKLLSDIQRRKVSSTSSPSPPVVTTTTTTTTTVVVAAGSPTDSGDEQVLSSNSSPSTSLIPPVMMASNTINYIRPGGGCSSSSTNSELVEENERLRKENQLLSQELKQMKNLCNNIFALMTKYNASTNLHGETEAEDEENKSGGGGGNGFPVEKSMEFLSLKRFCDDNDAITGGVSDGSRLKAETEEDTSSTRLFGVPIRVKRVRTEDDEENDRNEELVKPEPSDSDSKKVVDDESRWLKKCNSLPNQRLCL</sequence>
<protein>
    <recommendedName>
        <fullName evidence="12">HSF-type DNA-binding domain-containing protein</fullName>
    </recommendedName>
</protein>
<feature type="region of interest" description="Disordered" evidence="11">
    <location>
        <begin position="239"/>
        <end position="261"/>
    </location>
</feature>
<keyword evidence="10" id="KW-0175">Coiled coil</keyword>
<comment type="subcellular location">
    <subcellularLocation>
        <location evidence="1">Nucleus</location>
    </subcellularLocation>
</comment>
<evidence type="ECO:0000256" key="8">
    <source>
        <dbReference type="ARBA" id="ARBA00023242"/>
    </source>
</evidence>
<proteinExistence type="inferred from homology"/>
<evidence type="ECO:0000256" key="7">
    <source>
        <dbReference type="ARBA" id="ARBA00023163"/>
    </source>
</evidence>
<dbReference type="PANTHER" id="PTHR10015">
    <property type="entry name" value="HEAT SHOCK TRANSCRIPTION FACTOR"/>
    <property type="match status" value="1"/>
</dbReference>
<reference evidence="13 14" key="1">
    <citation type="journal article" date="2018" name="Science">
        <title>The opium poppy genome and morphinan production.</title>
        <authorList>
            <person name="Guo L."/>
            <person name="Winzer T."/>
            <person name="Yang X."/>
            <person name="Li Y."/>
            <person name="Ning Z."/>
            <person name="He Z."/>
            <person name="Teodor R."/>
            <person name="Lu Y."/>
            <person name="Bowser T.A."/>
            <person name="Graham I.A."/>
            <person name="Ye K."/>
        </authorList>
    </citation>
    <scope>NUCLEOTIDE SEQUENCE [LARGE SCALE GENOMIC DNA]</scope>
    <source>
        <strain evidence="14">cv. HN1</strain>
        <tissue evidence="13">Leaves</tissue>
    </source>
</reference>
<evidence type="ECO:0000256" key="2">
    <source>
        <dbReference type="ARBA" id="ARBA00011233"/>
    </source>
</evidence>
<dbReference type="PRINTS" id="PR00056">
    <property type="entry name" value="HSFDOMAIN"/>
</dbReference>
<name>A0A4Y7KJ91_PAPSO</name>
<dbReference type="PANTHER" id="PTHR10015:SF169">
    <property type="entry name" value="HEAT STRESS TRANSCRIPTION FACTOR B-2B"/>
    <property type="match status" value="1"/>
</dbReference>
<gene>
    <name evidence="13" type="ORF">C5167_048406</name>
</gene>
<keyword evidence="5" id="KW-0346">Stress response</keyword>
<dbReference type="Gramene" id="RZC72926">
    <property type="protein sequence ID" value="RZC72926"/>
    <property type="gene ID" value="C5167_048406"/>
</dbReference>
<keyword evidence="7" id="KW-0804">Transcription</keyword>
<dbReference type="SUPFAM" id="SSF46785">
    <property type="entry name" value="Winged helix' DNA-binding domain"/>
    <property type="match status" value="1"/>
</dbReference>
<feature type="region of interest" description="Disordered" evidence="11">
    <location>
        <begin position="284"/>
        <end position="342"/>
    </location>
</feature>
<evidence type="ECO:0000256" key="5">
    <source>
        <dbReference type="ARBA" id="ARBA00023016"/>
    </source>
</evidence>
<evidence type="ECO:0000256" key="10">
    <source>
        <dbReference type="SAM" id="Coils"/>
    </source>
</evidence>